<accession>A0A0L7L5Z4</accession>
<evidence type="ECO:0000256" key="1">
    <source>
        <dbReference type="SAM" id="MobiDB-lite"/>
    </source>
</evidence>
<keyword evidence="3" id="KW-1185">Reference proteome</keyword>
<feature type="compositionally biased region" description="Basic residues" evidence="1">
    <location>
        <begin position="39"/>
        <end position="51"/>
    </location>
</feature>
<comment type="caution">
    <text evidence="2">The sequence shown here is derived from an EMBL/GenBank/DDBJ whole genome shotgun (WGS) entry which is preliminary data.</text>
</comment>
<dbReference type="EMBL" id="JTDY01002705">
    <property type="protein sequence ID" value="KOB70882.1"/>
    <property type="molecule type" value="Genomic_DNA"/>
</dbReference>
<dbReference type="AlphaFoldDB" id="A0A0L7L5Z4"/>
<organism evidence="2 3">
    <name type="scientific">Operophtera brumata</name>
    <name type="common">Winter moth</name>
    <name type="synonym">Phalaena brumata</name>
    <dbReference type="NCBI Taxonomy" id="104452"/>
    <lineage>
        <taxon>Eukaryota</taxon>
        <taxon>Metazoa</taxon>
        <taxon>Ecdysozoa</taxon>
        <taxon>Arthropoda</taxon>
        <taxon>Hexapoda</taxon>
        <taxon>Insecta</taxon>
        <taxon>Pterygota</taxon>
        <taxon>Neoptera</taxon>
        <taxon>Endopterygota</taxon>
        <taxon>Lepidoptera</taxon>
        <taxon>Glossata</taxon>
        <taxon>Ditrysia</taxon>
        <taxon>Geometroidea</taxon>
        <taxon>Geometridae</taxon>
        <taxon>Larentiinae</taxon>
        <taxon>Operophtera</taxon>
    </lineage>
</organism>
<feature type="compositionally biased region" description="Basic and acidic residues" evidence="1">
    <location>
        <begin position="28"/>
        <end position="38"/>
    </location>
</feature>
<proteinExistence type="predicted"/>
<gene>
    <name evidence="2" type="ORF">OBRU01_14628</name>
</gene>
<feature type="region of interest" description="Disordered" evidence="1">
    <location>
        <begin position="20"/>
        <end position="62"/>
    </location>
</feature>
<evidence type="ECO:0000313" key="3">
    <source>
        <dbReference type="Proteomes" id="UP000037510"/>
    </source>
</evidence>
<protein>
    <submittedName>
        <fullName evidence="2">Uncharacterized protein</fullName>
    </submittedName>
</protein>
<name>A0A0L7L5Z4_OPEBR</name>
<reference evidence="2 3" key="1">
    <citation type="journal article" date="2015" name="Genome Biol. Evol.">
        <title>The genome of winter moth (Operophtera brumata) provides a genomic perspective on sexual dimorphism and phenology.</title>
        <authorList>
            <person name="Derks M.F."/>
            <person name="Smit S."/>
            <person name="Salis L."/>
            <person name="Schijlen E."/>
            <person name="Bossers A."/>
            <person name="Mateman C."/>
            <person name="Pijl A.S."/>
            <person name="de Ridder D."/>
            <person name="Groenen M.A."/>
            <person name="Visser M.E."/>
            <person name="Megens H.J."/>
        </authorList>
    </citation>
    <scope>NUCLEOTIDE SEQUENCE [LARGE SCALE GENOMIC DNA]</scope>
    <source>
        <strain evidence="2">WM2013NL</strain>
        <tissue evidence="2">Head and thorax</tissue>
    </source>
</reference>
<evidence type="ECO:0000313" key="2">
    <source>
        <dbReference type="EMBL" id="KOB70882.1"/>
    </source>
</evidence>
<dbReference type="Proteomes" id="UP000037510">
    <property type="component" value="Unassembled WGS sequence"/>
</dbReference>
<sequence length="62" mass="7202">MLKFLTHKLRTHSLNEENVSEKVGVAASRREGHADTRKWPPRRTRTKKRNETRKPADPPALT</sequence>